<dbReference type="KEGG" id="sapo:SAPIO_CDS4653"/>
<evidence type="ECO:0000313" key="6">
    <source>
        <dbReference type="EMBL" id="KEZ43460.1"/>
    </source>
</evidence>
<dbReference type="Pfam" id="PF00071">
    <property type="entry name" value="Ras"/>
    <property type="match status" value="1"/>
</dbReference>
<dbReference type="SMART" id="SM00175">
    <property type="entry name" value="RAB"/>
    <property type="match status" value="1"/>
</dbReference>
<dbReference type="InterPro" id="IPR027417">
    <property type="entry name" value="P-loop_NTPase"/>
</dbReference>
<protein>
    <recommendedName>
        <fullName evidence="5">Azaphilone pigments biosynthesis cluster protein L N-terminal domain-containing protein</fullName>
    </recommendedName>
</protein>
<organism evidence="6 7">
    <name type="scientific">Pseudallescheria apiosperma</name>
    <name type="common">Scedosporium apiospermum</name>
    <dbReference type="NCBI Taxonomy" id="563466"/>
    <lineage>
        <taxon>Eukaryota</taxon>
        <taxon>Fungi</taxon>
        <taxon>Dikarya</taxon>
        <taxon>Ascomycota</taxon>
        <taxon>Pezizomycotina</taxon>
        <taxon>Sordariomycetes</taxon>
        <taxon>Hypocreomycetidae</taxon>
        <taxon>Microascales</taxon>
        <taxon>Microascaceae</taxon>
        <taxon>Scedosporium</taxon>
    </lineage>
</organism>
<dbReference type="PANTHER" id="PTHR24072">
    <property type="entry name" value="RHO FAMILY GTPASE"/>
    <property type="match status" value="1"/>
</dbReference>
<feature type="region of interest" description="Disordered" evidence="4">
    <location>
        <begin position="342"/>
        <end position="396"/>
    </location>
</feature>
<dbReference type="InterPro" id="IPR005225">
    <property type="entry name" value="Small_GTP-bd"/>
</dbReference>
<keyword evidence="2" id="KW-0547">Nucleotide-binding</keyword>
<evidence type="ECO:0000313" key="7">
    <source>
        <dbReference type="Proteomes" id="UP000028545"/>
    </source>
</evidence>
<evidence type="ECO:0000256" key="2">
    <source>
        <dbReference type="ARBA" id="ARBA00022741"/>
    </source>
</evidence>
<dbReference type="PROSITE" id="PS51419">
    <property type="entry name" value="RAB"/>
    <property type="match status" value="1"/>
</dbReference>
<evidence type="ECO:0000256" key="3">
    <source>
        <dbReference type="ARBA" id="ARBA00023134"/>
    </source>
</evidence>
<sequence length="707" mass="76635">MDPLSITASCVTLLGATGKTTLAITNFVRGCREARADLAAIAAELSQLQLVLELLKDDAAVGNSQIIPESLQSQILSIIDNCSAVIAQIDTILDRHSGKAGVAKWLAFGKREVAGFRMSLEAHRGSLNLVLELVSVSVSRAIQEDTRAIRYDLVDIKDDTKEIPQIMEELTRLRAIIASGRIPPATVDQNYTLQKYLDCLTSYAESISNEVEWSSPAPSRKLSLAAATADIGVRGNTEEQGAGDVAWFSGPGHPDPRAKTSLPSSADLGHSLSTPIPPHPERATTDVGQEDNTEIAAETQSPLLLLPDRTEGNGLNMDSNAASQPMPTVDLVTRPLLTHALPEQVLTEAGRIPPEGGSSSYPTRMQENRPRVESEEGQEDPKNIDPKDTESPTSDLLPWEGLVKMDLCSRLDTKLNKTDNDNVTPDVTIEPVVLGDKEQVIEKPTPFFQLSQASALCNPGGSGNALCQAFGNTPQGDFKLAVAPVKKYDPFRFGMSQLTKSSPTVILHRAISLEDANIKAPIKSARHSSFPSRALALLEKGRNDVASDLPGVWSSASMVRVILIGDSACGKTALIETFTEGSRFDIDPDPTEISTVFRGELDLDGGPIHLALRDTPGSDGLHRLGTPFYADCHVVLIWFSVGSPDSLENVTEKWIDEVRRHCPGKLILLVGLKSDLRYNKEVIEDLNRKSQLPVTFEEVTQSQTTRR</sequence>
<dbReference type="GO" id="GO:0005525">
    <property type="term" value="F:GTP binding"/>
    <property type="evidence" value="ECO:0007669"/>
    <property type="project" value="UniProtKB-KW"/>
</dbReference>
<reference evidence="6 7" key="1">
    <citation type="journal article" date="2014" name="Genome Announc.">
        <title>Draft genome sequence of the pathogenic fungus Scedosporium apiospermum.</title>
        <authorList>
            <person name="Vandeputte P."/>
            <person name="Ghamrawi S."/>
            <person name="Rechenmann M."/>
            <person name="Iltis A."/>
            <person name="Giraud S."/>
            <person name="Fleury M."/>
            <person name="Thornton C."/>
            <person name="Delhaes L."/>
            <person name="Meyer W."/>
            <person name="Papon N."/>
            <person name="Bouchara J.P."/>
        </authorList>
    </citation>
    <scope>NUCLEOTIDE SEQUENCE [LARGE SCALE GENOMIC DNA]</scope>
    <source>
        <strain evidence="6 7">IHEM 14462</strain>
    </source>
</reference>
<evidence type="ECO:0000256" key="1">
    <source>
        <dbReference type="ARBA" id="ARBA00022481"/>
    </source>
</evidence>
<feature type="domain" description="Azaphilone pigments biosynthesis cluster protein L N-terminal" evidence="5">
    <location>
        <begin position="1"/>
        <end position="171"/>
    </location>
</feature>
<dbReference type="GO" id="GO:0007264">
    <property type="term" value="P:small GTPase-mediated signal transduction"/>
    <property type="evidence" value="ECO:0007669"/>
    <property type="project" value="InterPro"/>
</dbReference>
<comment type="caution">
    <text evidence="6">The sequence shown here is derived from an EMBL/GenBank/DDBJ whole genome shotgun (WGS) entry which is preliminary data.</text>
</comment>
<dbReference type="EMBL" id="JOWA01000093">
    <property type="protein sequence ID" value="KEZ43460.1"/>
    <property type="molecule type" value="Genomic_DNA"/>
</dbReference>
<dbReference type="NCBIfam" id="TIGR00231">
    <property type="entry name" value="small_GTP"/>
    <property type="match status" value="1"/>
</dbReference>
<dbReference type="GO" id="GO:0003924">
    <property type="term" value="F:GTPase activity"/>
    <property type="evidence" value="ECO:0007669"/>
    <property type="project" value="InterPro"/>
</dbReference>
<proteinExistence type="predicted"/>
<dbReference type="GeneID" id="27723725"/>
<keyword evidence="7" id="KW-1185">Reference proteome</keyword>
<name>A0A084G7Z8_PSEDA</name>
<dbReference type="Proteomes" id="UP000028545">
    <property type="component" value="Unassembled WGS sequence"/>
</dbReference>
<keyword evidence="1" id="KW-0488">Methylation</keyword>
<gene>
    <name evidence="6" type="ORF">SAPIO_CDS4653</name>
</gene>
<dbReference type="SUPFAM" id="SSF52540">
    <property type="entry name" value="P-loop containing nucleoside triphosphate hydrolases"/>
    <property type="match status" value="1"/>
</dbReference>
<dbReference type="Gene3D" id="3.40.50.300">
    <property type="entry name" value="P-loop containing nucleotide triphosphate hydrolases"/>
    <property type="match status" value="1"/>
</dbReference>
<dbReference type="InterPro" id="IPR003578">
    <property type="entry name" value="Small_GTPase_Rho"/>
</dbReference>
<dbReference type="InterPro" id="IPR031348">
    <property type="entry name" value="PigL_N"/>
</dbReference>
<dbReference type="RefSeq" id="XP_016643259.1">
    <property type="nucleotide sequence ID" value="XM_016787150.1"/>
</dbReference>
<dbReference type="InterPro" id="IPR001806">
    <property type="entry name" value="Small_GTPase"/>
</dbReference>
<dbReference type="SMART" id="SM00174">
    <property type="entry name" value="RHO"/>
    <property type="match status" value="1"/>
</dbReference>
<evidence type="ECO:0000256" key="4">
    <source>
        <dbReference type="SAM" id="MobiDB-lite"/>
    </source>
</evidence>
<keyword evidence="3" id="KW-0342">GTP-binding</keyword>
<evidence type="ECO:0000259" key="5">
    <source>
        <dbReference type="Pfam" id="PF17111"/>
    </source>
</evidence>
<dbReference type="VEuPathDB" id="FungiDB:SAPIO_CDS4653"/>
<dbReference type="PROSITE" id="PS51420">
    <property type="entry name" value="RHO"/>
    <property type="match status" value="1"/>
</dbReference>
<dbReference type="PRINTS" id="PR00449">
    <property type="entry name" value="RASTRNSFRMNG"/>
</dbReference>
<dbReference type="AlphaFoldDB" id="A0A084G7Z8"/>
<dbReference type="HOGENOM" id="CLU_390365_0_0_1"/>
<feature type="region of interest" description="Disordered" evidence="4">
    <location>
        <begin position="242"/>
        <end position="292"/>
    </location>
</feature>
<accession>A0A084G7Z8</accession>
<dbReference type="Pfam" id="PF17111">
    <property type="entry name" value="PigL_N"/>
    <property type="match status" value="1"/>
</dbReference>
<feature type="compositionally biased region" description="Basic and acidic residues" evidence="4">
    <location>
        <begin position="366"/>
        <end position="390"/>
    </location>
</feature>
<dbReference type="OrthoDB" id="4590196at2759"/>